<comment type="caution">
    <text evidence="4">The sequence shown here is derived from an EMBL/GenBank/DDBJ whole genome shotgun (WGS) entry which is preliminary data.</text>
</comment>
<accession>A0A0K9YYP0</accession>
<dbReference type="Proteomes" id="UP000036834">
    <property type="component" value="Unassembled WGS sequence"/>
</dbReference>
<dbReference type="InterPro" id="IPR051056">
    <property type="entry name" value="Glycosyl_Hydrolase_73"/>
</dbReference>
<dbReference type="RefSeq" id="WP_049737790.1">
    <property type="nucleotide sequence ID" value="NZ_BJON01000019.1"/>
</dbReference>
<dbReference type="PRINTS" id="PR01002">
    <property type="entry name" value="FLGFLGJ"/>
</dbReference>
<dbReference type="GO" id="GO:0004040">
    <property type="term" value="F:amidase activity"/>
    <property type="evidence" value="ECO:0007669"/>
    <property type="project" value="InterPro"/>
</dbReference>
<feature type="domain" description="Mannosyl-glycoprotein endo-beta-N-acetylglucosamidase-like" evidence="2">
    <location>
        <begin position="2"/>
        <end position="152"/>
    </location>
</feature>
<dbReference type="PATRIC" id="fig|54915.3.peg.6944"/>
<dbReference type="Pfam" id="PF01832">
    <property type="entry name" value="Glucosaminidase"/>
    <property type="match status" value="1"/>
</dbReference>
<dbReference type="InterPro" id="IPR002901">
    <property type="entry name" value="MGlyc_endo_b_GlcNAc-like_dom"/>
</dbReference>
<keyword evidence="1 4" id="KW-0378">Hydrolase</keyword>
<reference evidence="4" key="2">
    <citation type="submission" date="2015-07" db="EMBL/GenBank/DDBJ databases">
        <title>MeaNS - Measles Nucleotide Surveillance Program.</title>
        <authorList>
            <person name="Tran T."/>
            <person name="Druce J."/>
        </authorList>
    </citation>
    <scope>NUCLEOTIDE SEQUENCE</scope>
    <source>
        <strain evidence="4">DSM 9887</strain>
    </source>
</reference>
<evidence type="ECO:0000313" key="3">
    <source>
        <dbReference type="EMBL" id="GED71158.1"/>
    </source>
</evidence>
<dbReference type="Proteomes" id="UP000319578">
    <property type="component" value="Unassembled WGS sequence"/>
</dbReference>
<dbReference type="EMBL" id="BJON01000019">
    <property type="protein sequence ID" value="GED71158.1"/>
    <property type="molecule type" value="Genomic_DNA"/>
</dbReference>
<dbReference type="Gene3D" id="4.10.80.30">
    <property type="entry name" value="DNA polymerase, domain 6"/>
    <property type="match status" value="1"/>
</dbReference>
<dbReference type="PANTHER" id="PTHR33308:SF10">
    <property type="entry name" value="EXO-GLUCOSAMINIDASE LYTG"/>
    <property type="match status" value="1"/>
</dbReference>
<dbReference type="Gene3D" id="1.10.530.10">
    <property type="match status" value="1"/>
</dbReference>
<reference evidence="3 6" key="3">
    <citation type="submission" date="2019-06" db="EMBL/GenBank/DDBJ databases">
        <title>Whole genome shotgun sequence of Brevibacillus reuszeri NBRC 15719.</title>
        <authorList>
            <person name="Hosoyama A."/>
            <person name="Uohara A."/>
            <person name="Ohji S."/>
            <person name="Ichikawa N."/>
        </authorList>
    </citation>
    <scope>NUCLEOTIDE SEQUENCE [LARGE SCALE GENOMIC DNA]</scope>
    <source>
        <strain evidence="3 6">NBRC 15719</strain>
    </source>
</reference>
<evidence type="ECO:0000256" key="1">
    <source>
        <dbReference type="ARBA" id="ARBA00022801"/>
    </source>
</evidence>
<protein>
    <submittedName>
        <fullName evidence="4">Peptidoglycan hydrolase</fullName>
    </submittedName>
</protein>
<organism evidence="4 5">
    <name type="scientific">Brevibacillus reuszeri</name>
    <dbReference type="NCBI Taxonomy" id="54915"/>
    <lineage>
        <taxon>Bacteria</taxon>
        <taxon>Bacillati</taxon>
        <taxon>Bacillota</taxon>
        <taxon>Bacilli</taxon>
        <taxon>Bacillales</taxon>
        <taxon>Paenibacillaceae</taxon>
        <taxon>Brevibacillus</taxon>
    </lineage>
</organism>
<gene>
    <name evidence="4" type="ORF">ADS79_07555</name>
    <name evidence="3" type="ORF">BRE01_48600</name>
</gene>
<dbReference type="EMBL" id="LGIQ01000005">
    <property type="protein sequence ID" value="KNB73781.1"/>
    <property type="molecule type" value="Genomic_DNA"/>
</dbReference>
<sequence length="228" mass="25070">MTQQEFIAKIAPAAVGDMKKTRVPASLTIAQAILESNWGMSGLTAKANNLFGIKGNGTAGSVSMPTTEYVGGKPITTNANFRKYNSWAESIADHSALILNGTRDKPTRYHGVLGADYKTACQKIKDGGYATDPAYPQKLISLIEKYELHKFDVDKSDNSVDKEAALKLEDWAREAGLNAIDSLAVKGLLNDPETWKQRLIDDPKSVLEELPWLVFTLLDRATDKRLQK</sequence>
<dbReference type="PANTHER" id="PTHR33308">
    <property type="entry name" value="PEPTIDOGLYCAN HYDROLASE FLGJ"/>
    <property type="match status" value="1"/>
</dbReference>
<reference evidence="5" key="1">
    <citation type="submission" date="2015-07" db="EMBL/GenBank/DDBJ databases">
        <title>Genome sequencing project for genomic taxonomy and phylogenomics of Bacillus-like bacteria.</title>
        <authorList>
            <person name="Liu B."/>
            <person name="Wang J."/>
            <person name="Zhu Y."/>
            <person name="Liu G."/>
            <person name="Chen Q."/>
            <person name="Chen Z."/>
            <person name="Lan J."/>
            <person name="Che J."/>
            <person name="Ge C."/>
            <person name="Shi H."/>
            <person name="Pan Z."/>
            <person name="Liu X."/>
        </authorList>
    </citation>
    <scope>NUCLEOTIDE SEQUENCE [LARGE SCALE GENOMIC DNA]</scope>
    <source>
        <strain evidence="5">DSM 9887</strain>
    </source>
</reference>
<name>A0A0K9YYP0_9BACL</name>
<keyword evidence="6" id="KW-1185">Reference proteome</keyword>
<evidence type="ECO:0000259" key="2">
    <source>
        <dbReference type="SMART" id="SM00047"/>
    </source>
</evidence>
<dbReference type="OrthoDB" id="977752at2"/>
<evidence type="ECO:0000313" key="4">
    <source>
        <dbReference type="EMBL" id="KNB73781.1"/>
    </source>
</evidence>
<dbReference type="AlphaFoldDB" id="A0A0K9YYP0"/>
<evidence type="ECO:0000313" key="5">
    <source>
        <dbReference type="Proteomes" id="UP000036834"/>
    </source>
</evidence>
<dbReference type="SMART" id="SM00047">
    <property type="entry name" value="LYZ2"/>
    <property type="match status" value="1"/>
</dbReference>
<evidence type="ECO:0000313" key="6">
    <source>
        <dbReference type="Proteomes" id="UP000319578"/>
    </source>
</evidence>
<dbReference type="STRING" id="54915.ADS79_07555"/>
<proteinExistence type="predicted"/>